<dbReference type="Proteomes" id="UP001446871">
    <property type="component" value="Unassembled WGS sequence"/>
</dbReference>
<proteinExistence type="inferred from homology"/>
<feature type="transmembrane region" description="Helical" evidence="6">
    <location>
        <begin position="292"/>
        <end position="318"/>
    </location>
</feature>
<evidence type="ECO:0000256" key="5">
    <source>
        <dbReference type="ARBA" id="ARBA00023136"/>
    </source>
</evidence>
<dbReference type="InterPro" id="IPR001248">
    <property type="entry name" value="Pur-cyt_permease"/>
</dbReference>
<evidence type="ECO:0000256" key="4">
    <source>
        <dbReference type="ARBA" id="ARBA00022989"/>
    </source>
</evidence>
<reference evidence="7 8" key="1">
    <citation type="submission" date="2023-01" db="EMBL/GenBank/DDBJ databases">
        <title>Analysis of 21 Apiospora genomes using comparative genomics revels a genus with tremendous synthesis potential of carbohydrate active enzymes and secondary metabolites.</title>
        <authorList>
            <person name="Sorensen T."/>
        </authorList>
    </citation>
    <scope>NUCLEOTIDE SEQUENCE [LARGE SCALE GENOMIC DNA]</scope>
    <source>
        <strain evidence="7 8">CBS 83171</strain>
    </source>
</reference>
<dbReference type="PANTHER" id="PTHR30618">
    <property type="entry name" value="NCS1 FAMILY PURINE/PYRIMIDINE TRANSPORTER"/>
    <property type="match status" value="1"/>
</dbReference>
<dbReference type="PANTHER" id="PTHR30618:SF4">
    <property type="entry name" value="ALLANTOIN PERMEASE"/>
    <property type="match status" value="1"/>
</dbReference>
<evidence type="ECO:0000256" key="6">
    <source>
        <dbReference type="SAM" id="Phobius"/>
    </source>
</evidence>
<evidence type="ECO:0000313" key="8">
    <source>
        <dbReference type="Proteomes" id="UP001446871"/>
    </source>
</evidence>
<evidence type="ECO:0000256" key="1">
    <source>
        <dbReference type="ARBA" id="ARBA00004141"/>
    </source>
</evidence>
<evidence type="ECO:0000256" key="3">
    <source>
        <dbReference type="ARBA" id="ARBA00022692"/>
    </source>
</evidence>
<evidence type="ECO:0008006" key="9">
    <source>
        <dbReference type="Google" id="ProtNLM"/>
    </source>
</evidence>
<feature type="transmembrane region" description="Helical" evidence="6">
    <location>
        <begin position="270"/>
        <end position="286"/>
    </location>
</feature>
<accession>A0ABR1UYQ1</accession>
<dbReference type="Pfam" id="PF02133">
    <property type="entry name" value="Transp_cyt_pur"/>
    <property type="match status" value="1"/>
</dbReference>
<evidence type="ECO:0000256" key="2">
    <source>
        <dbReference type="ARBA" id="ARBA00008974"/>
    </source>
</evidence>
<organism evidence="7 8">
    <name type="scientific">Apiospora saccharicola</name>
    <dbReference type="NCBI Taxonomy" id="335842"/>
    <lineage>
        <taxon>Eukaryota</taxon>
        <taxon>Fungi</taxon>
        <taxon>Dikarya</taxon>
        <taxon>Ascomycota</taxon>
        <taxon>Pezizomycotina</taxon>
        <taxon>Sordariomycetes</taxon>
        <taxon>Xylariomycetidae</taxon>
        <taxon>Amphisphaeriales</taxon>
        <taxon>Apiosporaceae</taxon>
        <taxon>Apiospora</taxon>
    </lineage>
</organism>
<gene>
    <name evidence="7" type="ORF">PG996_008717</name>
</gene>
<comment type="subcellular location">
    <subcellularLocation>
        <location evidence="1">Membrane</location>
        <topology evidence="1">Multi-pass membrane protein</topology>
    </subcellularLocation>
</comment>
<comment type="caution">
    <text evidence="7">The sequence shown here is derived from an EMBL/GenBank/DDBJ whole genome shotgun (WGS) entry which is preliminary data.</text>
</comment>
<dbReference type="InterPro" id="IPR045225">
    <property type="entry name" value="Uracil/uridine/allantoin_perm"/>
</dbReference>
<keyword evidence="8" id="KW-1185">Reference proteome</keyword>
<protein>
    <recommendedName>
        <fullName evidence="9">Allantoin permease</fullName>
    </recommendedName>
</protein>
<dbReference type="EMBL" id="JAQQWM010000005">
    <property type="protein sequence ID" value="KAK8064065.1"/>
    <property type="molecule type" value="Genomic_DNA"/>
</dbReference>
<name>A0ABR1UYQ1_9PEZI</name>
<feature type="transmembrane region" description="Helical" evidence="6">
    <location>
        <begin position="30"/>
        <end position="51"/>
    </location>
</feature>
<feature type="transmembrane region" description="Helical" evidence="6">
    <location>
        <begin position="71"/>
        <end position="90"/>
    </location>
</feature>
<keyword evidence="5 6" id="KW-0472">Membrane</keyword>
<feature type="transmembrane region" description="Helical" evidence="6">
    <location>
        <begin position="386"/>
        <end position="411"/>
    </location>
</feature>
<feature type="transmembrane region" description="Helical" evidence="6">
    <location>
        <begin position="348"/>
        <end position="366"/>
    </location>
</feature>
<comment type="similarity">
    <text evidence="2">Belongs to the purine-cytosine permease (2.A.39) family.</text>
</comment>
<keyword evidence="3 6" id="KW-0812">Transmembrane</keyword>
<feature type="transmembrane region" description="Helical" evidence="6">
    <location>
        <begin position="97"/>
        <end position="119"/>
    </location>
</feature>
<evidence type="ECO:0000313" key="7">
    <source>
        <dbReference type="EMBL" id="KAK8064065.1"/>
    </source>
</evidence>
<dbReference type="Gene3D" id="1.10.4160.10">
    <property type="entry name" value="Hydantoin permease"/>
    <property type="match status" value="1"/>
</dbReference>
<keyword evidence="4 6" id="KW-1133">Transmembrane helix</keyword>
<sequence length="454" mass="49394">MVWGMWGSQFAIWNRIFLSLAKHITDRISLVWYGFTAWIGGECVYVILQSWDPNLDQHIPNTLAASTGTTSAYFVGYVIFMLISAPFAWIRPHKLATFFYVASTVTIVCFLSLLIWALATMGPEGFGDTISSAPPKAAATSVGWLMVYGIVTTTIGAISAGILNQNDYARFAKRPRHAILSQAINFPTFSTVSSVIGILVTAATQNRFGGEAVWNPPSLLSKLIAESPGSSGTRAACCFAAMGLVVSQIGINRGFDLAATFPRYIDIRRGAYITMLLSVVVNPWQLANTSTIFLTVLSSYSVFLGPMVGMMVSSYLVVNKRKINVDDLYIGGIHGIYWFTAGINWRSIVAFFVGCAPLLPGFISAVNSEIIVSVGATNLYDLSFVYGFVASGFVYFLLHVVFPALALDSFVNNSMTARQTMSHYRERWDAVDGSGIDEQVVVEAVDSPVGPLKS</sequence>
<feature type="transmembrane region" description="Helical" evidence="6">
    <location>
        <begin position="139"/>
        <end position="163"/>
    </location>
</feature>